<name>A0A399INN6_9CLOT</name>
<dbReference type="PANTHER" id="PTHR11709:SF394">
    <property type="entry name" value="FI03373P-RELATED"/>
    <property type="match status" value="1"/>
</dbReference>
<evidence type="ECO:0000256" key="3">
    <source>
        <dbReference type="ARBA" id="ARBA00023008"/>
    </source>
</evidence>
<dbReference type="GO" id="GO:0005507">
    <property type="term" value="F:copper ion binding"/>
    <property type="evidence" value="ECO:0007669"/>
    <property type="project" value="InterPro"/>
</dbReference>
<organism evidence="5 6">
    <name type="scientific">Clostridium chromiireducens</name>
    <dbReference type="NCBI Taxonomy" id="225345"/>
    <lineage>
        <taxon>Bacteria</taxon>
        <taxon>Bacillati</taxon>
        <taxon>Bacillota</taxon>
        <taxon>Clostridia</taxon>
        <taxon>Eubacteriales</taxon>
        <taxon>Clostridiaceae</taxon>
        <taxon>Clostridium</taxon>
    </lineage>
</organism>
<keyword evidence="2" id="KW-0560">Oxidoreductase</keyword>
<dbReference type="RefSeq" id="WP_119366974.1">
    <property type="nucleotide sequence ID" value="NZ_QXDJ01000003.1"/>
</dbReference>
<dbReference type="EMBL" id="QXDJ01000003">
    <property type="protein sequence ID" value="RII34187.1"/>
    <property type="molecule type" value="Genomic_DNA"/>
</dbReference>
<sequence>MSIRHYVLLATDGFINLPLDDQLCTTNREKVYIFGFTGGLLEVDGKKIKENEYLDYNDSNNWNKILDKKGTATIPGPMIWGEVGDNIYITLINIGMKELPDFMDLHTVHMHGAHVATQLDGFPESSFGVPMWENTAEAPPNATYYFHPEDPGTLMYHCHVEASEHVQMGMYGALVIYPSMGSLAKNGITKCGKCGCWKLYGEELYHIPKTATNRNFAYNNIHSYFDKEYVMLLSDIDSRWHQNVYDQGQPNPPAPFNPVDFKPDFWLVNGRAFPDTLTQHPLTPDAGSNSNLTQINYESYVHVKTNEKFLLRMINMGYQVVPWHIHGWHFMVVGKDSHLSPFLAFAEAHKHINHQLTEMGFTNTIGSGETYDLIISADDKRKVYRNYIVNGQDGFPSLCEQLNVISGIDNNAIFDIPEEPINCKDPNSIRLINYIEICAQNPKNPNDKFFPQFYPMHNHDDYKVTNNGKYPGGQLTMIQVDRPDNKM</sequence>
<comment type="caution">
    <text evidence="5">The sequence shown here is derived from an EMBL/GenBank/DDBJ whole genome shotgun (WGS) entry which is preliminary data.</text>
</comment>
<evidence type="ECO:0000313" key="6">
    <source>
        <dbReference type="Proteomes" id="UP000265930"/>
    </source>
</evidence>
<dbReference type="SUPFAM" id="SSF49503">
    <property type="entry name" value="Cupredoxins"/>
    <property type="match status" value="2"/>
</dbReference>
<proteinExistence type="predicted"/>
<dbReference type="InterPro" id="IPR011706">
    <property type="entry name" value="Cu-oxidase_C"/>
</dbReference>
<evidence type="ECO:0000256" key="2">
    <source>
        <dbReference type="ARBA" id="ARBA00023002"/>
    </source>
</evidence>
<evidence type="ECO:0000259" key="4">
    <source>
        <dbReference type="Pfam" id="PF07731"/>
    </source>
</evidence>
<accession>A0A399INN6</accession>
<dbReference type="Pfam" id="PF07731">
    <property type="entry name" value="Cu-oxidase_2"/>
    <property type="match status" value="1"/>
</dbReference>
<dbReference type="PANTHER" id="PTHR11709">
    <property type="entry name" value="MULTI-COPPER OXIDASE"/>
    <property type="match status" value="1"/>
</dbReference>
<protein>
    <submittedName>
        <fullName evidence="5">Copper oxidase</fullName>
    </submittedName>
</protein>
<evidence type="ECO:0000313" key="5">
    <source>
        <dbReference type="EMBL" id="RII34187.1"/>
    </source>
</evidence>
<dbReference type="InterPro" id="IPR045087">
    <property type="entry name" value="Cu-oxidase_fam"/>
</dbReference>
<gene>
    <name evidence="5" type="ORF">D2A34_13575</name>
</gene>
<evidence type="ECO:0000256" key="1">
    <source>
        <dbReference type="ARBA" id="ARBA00022723"/>
    </source>
</evidence>
<reference evidence="5 6" key="1">
    <citation type="submission" date="2018-08" db="EMBL/GenBank/DDBJ databases">
        <title>Genome of Clostridium chromiireducens C1, DSM12136.</title>
        <authorList>
            <person name="Xing M."/>
            <person name="Wei Y."/>
            <person name="Ang E.L."/>
            <person name="Zhao H."/>
            <person name="Zhang Y."/>
        </authorList>
    </citation>
    <scope>NUCLEOTIDE SEQUENCE [LARGE SCALE GENOMIC DNA]</scope>
    <source>
        <strain evidence="5 6">C1</strain>
    </source>
</reference>
<keyword evidence="1" id="KW-0479">Metal-binding</keyword>
<dbReference type="GO" id="GO:0016491">
    <property type="term" value="F:oxidoreductase activity"/>
    <property type="evidence" value="ECO:0007669"/>
    <property type="project" value="UniProtKB-KW"/>
</dbReference>
<dbReference type="InterPro" id="IPR008972">
    <property type="entry name" value="Cupredoxin"/>
</dbReference>
<dbReference type="AlphaFoldDB" id="A0A399INN6"/>
<keyword evidence="3" id="KW-0186">Copper</keyword>
<dbReference type="Gene3D" id="2.60.40.420">
    <property type="entry name" value="Cupredoxins - blue copper proteins"/>
    <property type="match status" value="1"/>
</dbReference>
<dbReference type="Proteomes" id="UP000265930">
    <property type="component" value="Unassembled WGS sequence"/>
</dbReference>
<feature type="domain" description="Plastocyanin-like" evidence="4">
    <location>
        <begin position="55"/>
        <end position="178"/>
    </location>
</feature>